<sequence length="282" mass="31414">MALQSYPRTRLVCSVKYPKINTTVHHYQILSSAVYLNDPPRHYSNNSANMRPSSRPKEPITLATAASAGRHPAQAQSRLPSLEQNTDTDVAIQAFLDSLLVKYLQQEQKKKEQDALVATTIVEAAEENSSVNTFTPTIFITDLIPAPPLPDENTRNSLSKLFQERQKDRLAKFMAKMACHLLYSDHNRPELLKPTQELMEYCAYFIDTVVANAIVMDPTELSILDDLKAEDPELKAYPTLKAALDDAEKSAGTSTPSPAVVMMALKYIHDVVKALKDRNQGA</sequence>
<evidence type="ECO:0000313" key="1">
    <source>
        <dbReference type="EMBL" id="KAG0304484.1"/>
    </source>
</evidence>
<proteinExistence type="predicted"/>
<dbReference type="EMBL" id="JAAAIN010001303">
    <property type="protein sequence ID" value="KAG0304484.1"/>
    <property type="molecule type" value="Genomic_DNA"/>
</dbReference>
<dbReference type="OrthoDB" id="10488550at2759"/>
<name>A0A9P6UJ90_9FUNG</name>
<protein>
    <submittedName>
        <fullName evidence="1">Uncharacterized protein</fullName>
    </submittedName>
</protein>
<keyword evidence="2" id="KW-1185">Reference proteome</keyword>
<accession>A0A9P6UJ90</accession>
<organism evidence="1 2">
    <name type="scientific">Linnemannia gamsii</name>
    <dbReference type="NCBI Taxonomy" id="64522"/>
    <lineage>
        <taxon>Eukaryota</taxon>
        <taxon>Fungi</taxon>
        <taxon>Fungi incertae sedis</taxon>
        <taxon>Mucoromycota</taxon>
        <taxon>Mortierellomycotina</taxon>
        <taxon>Mortierellomycetes</taxon>
        <taxon>Mortierellales</taxon>
        <taxon>Mortierellaceae</taxon>
        <taxon>Linnemannia</taxon>
    </lineage>
</organism>
<gene>
    <name evidence="1" type="ORF">BGZ97_001477</name>
</gene>
<dbReference type="AlphaFoldDB" id="A0A9P6UJ90"/>
<evidence type="ECO:0000313" key="2">
    <source>
        <dbReference type="Proteomes" id="UP000823405"/>
    </source>
</evidence>
<comment type="caution">
    <text evidence="1">The sequence shown here is derived from an EMBL/GenBank/DDBJ whole genome shotgun (WGS) entry which is preliminary data.</text>
</comment>
<reference evidence="1" key="1">
    <citation type="journal article" date="2020" name="Fungal Divers.">
        <title>Resolving the Mortierellaceae phylogeny through synthesis of multi-gene phylogenetics and phylogenomics.</title>
        <authorList>
            <person name="Vandepol N."/>
            <person name="Liber J."/>
            <person name="Desiro A."/>
            <person name="Na H."/>
            <person name="Kennedy M."/>
            <person name="Barry K."/>
            <person name="Grigoriev I.V."/>
            <person name="Miller A.N."/>
            <person name="O'Donnell K."/>
            <person name="Stajich J.E."/>
            <person name="Bonito G."/>
        </authorList>
    </citation>
    <scope>NUCLEOTIDE SEQUENCE</scope>
    <source>
        <strain evidence="1">NVP60</strain>
    </source>
</reference>
<dbReference type="Proteomes" id="UP000823405">
    <property type="component" value="Unassembled WGS sequence"/>
</dbReference>